<dbReference type="PANTHER" id="PTHR42870">
    <property type="entry name" value="ACETYL-COA C-ACETYLTRANSFERASE"/>
    <property type="match status" value="1"/>
</dbReference>
<dbReference type="SUPFAM" id="SSF53901">
    <property type="entry name" value="Thiolase-like"/>
    <property type="match status" value="2"/>
</dbReference>
<dbReference type="InterPro" id="IPR002155">
    <property type="entry name" value="Thiolase"/>
</dbReference>
<dbReference type="Pfam" id="PF22691">
    <property type="entry name" value="Thiolase_C_1"/>
    <property type="match status" value="1"/>
</dbReference>
<dbReference type="GO" id="GO:0003988">
    <property type="term" value="F:acetyl-CoA C-acyltransferase activity"/>
    <property type="evidence" value="ECO:0007669"/>
    <property type="project" value="UniProtKB-ARBA"/>
</dbReference>
<dbReference type="AlphaFoldDB" id="A0A3A3FWR0"/>
<proteinExistence type="predicted"/>
<feature type="domain" description="Thiolase C-terminal" evidence="1">
    <location>
        <begin position="252"/>
        <end position="395"/>
    </location>
</feature>
<keyword evidence="3" id="KW-1185">Reference proteome</keyword>
<gene>
    <name evidence="2" type="ORF">D3878_02950</name>
</gene>
<evidence type="ECO:0000313" key="3">
    <source>
        <dbReference type="Proteomes" id="UP000266327"/>
    </source>
</evidence>
<dbReference type="Gene3D" id="3.40.47.10">
    <property type="match status" value="1"/>
</dbReference>
<dbReference type="PIRSF" id="PIRSF000429">
    <property type="entry name" value="Ac-CoA_Ac_transf"/>
    <property type="match status" value="1"/>
</dbReference>
<dbReference type="InterPro" id="IPR016039">
    <property type="entry name" value="Thiolase-like"/>
</dbReference>
<dbReference type="OrthoDB" id="9790314at2"/>
<dbReference type="PANTHER" id="PTHR42870:SF1">
    <property type="entry name" value="NON-SPECIFIC LIPID-TRANSFER PROTEIN-LIKE 2"/>
    <property type="match status" value="1"/>
</dbReference>
<dbReference type="Proteomes" id="UP000266327">
    <property type="component" value="Unassembled WGS sequence"/>
</dbReference>
<dbReference type="EMBL" id="QYUQ01000002">
    <property type="protein sequence ID" value="RJG00668.1"/>
    <property type="molecule type" value="Genomic_DNA"/>
</dbReference>
<organism evidence="2 3">
    <name type="scientific">Noviherbaspirillum sedimenti</name>
    <dbReference type="NCBI Taxonomy" id="2320865"/>
    <lineage>
        <taxon>Bacteria</taxon>
        <taxon>Pseudomonadati</taxon>
        <taxon>Pseudomonadota</taxon>
        <taxon>Betaproteobacteria</taxon>
        <taxon>Burkholderiales</taxon>
        <taxon>Oxalobacteraceae</taxon>
        <taxon>Noviherbaspirillum</taxon>
    </lineage>
</organism>
<sequence length="397" mass="42915">MGKKTAAIVGFSEWKPQKKWPTSMFSLEAMAQLAAETLADAKFEKHEIDGIVIGGVPESPVFAPSAVAEYLNLQTSFNEIVDLGGASPAGMIWRAAAAIEVGVCESVLVLCPGVPSPSYRDAKSKLLPTMIYMGGDAWGSPQSQWEIPVGLVAAVPSYAMAAQRYRAIYGYDEEILAKISVQHRDNAQANPNAIFYGKPITVDDVMISRYVADPIKLLEIVMPCDGGGAMLITSAERATRTPHRPTFVSGYGEFMTHKSITNMPDFLHSPLAAASERAFRMAGMRREEIDLACLYDSFTITVLLAIEGAGFCKPGQGQAFVREHDLRYHGDWPLNTHGGQLSFGQPRLAGGLSHFIEATRQIQGRADARQIAHCDRAFCSGSGGMLSEQIAVILEGA</sequence>
<dbReference type="RefSeq" id="WP_119784123.1">
    <property type="nucleotide sequence ID" value="NZ_QYUQ01000002.1"/>
</dbReference>
<comment type="caution">
    <text evidence="2">The sequence shown here is derived from an EMBL/GenBank/DDBJ whole genome shotgun (WGS) entry which is preliminary data.</text>
</comment>
<reference evidence="3" key="1">
    <citation type="submission" date="2018-09" db="EMBL/GenBank/DDBJ databases">
        <authorList>
            <person name="Zhu H."/>
        </authorList>
    </citation>
    <scope>NUCLEOTIDE SEQUENCE [LARGE SCALE GENOMIC DNA]</scope>
    <source>
        <strain evidence="3">K1S02-23</strain>
    </source>
</reference>
<accession>A0A3A3FWR0</accession>
<dbReference type="CDD" id="cd00829">
    <property type="entry name" value="SCP-x_thiolase"/>
    <property type="match status" value="1"/>
</dbReference>
<dbReference type="InterPro" id="IPR055140">
    <property type="entry name" value="Thiolase_C_2"/>
</dbReference>
<evidence type="ECO:0000259" key="1">
    <source>
        <dbReference type="Pfam" id="PF22691"/>
    </source>
</evidence>
<evidence type="ECO:0000313" key="2">
    <source>
        <dbReference type="EMBL" id="RJG00668.1"/>
    </source>
</evidence>
<protein>
    <submittedName>
        <fullName evidence="2">Thiolase family protein</fullName>
    </submittedName>
</protein>
<name>A0A3A3FWR0_9BURK</name>